<evidence type="ECO:0000256" key="4">
    <source>
        <dbReference type="ARBA" id="ARBA00022536"/>
    </source>
</evidence>
<dbReference type="EMBL" id="AFYH01118162">
    <property type="status" value="NOT_ANNOTATED_CDS"/>
    <property type="molecule type" value="Genomic_DNA"/>
</dbReference>
<feature type="disulfide bond" evidence="9">
    <location>
        <begin position="396"/>
        <end position="405"/>
    </location>
</feature>
<keyword evidence="8" id="KW-0325">Glycoprotein</keyword>
<dbReference type="PROSITE" id="PS01186">
    <property type="entry name" value="EGF_2"/>
    <property type="match status" value="6"/>
</dbReference>
<gene>
    <name evidence="15" type="primary">LOC102345859</name>
</gene>
<feature type="domain" description="Fibronectin type-III" evidence="13">
    <location>
        <begin position="806"/>
        <end position="897"/>
    </location>
</feature>
<feature type="domain" description="Fibronectin type-III" evidence="13">
    <location>
        <begin position="1441"/>
        <end position="1530"/>
    </location>
</feature>
<evidence type="ECO:0000256" key="8">
    <source>
        <dbReference type="ARBA" id="ARBA00023180"/>
    </source>
</evidence>
<comment type="caution">
    <text evidence="9">Lacks conserved residue(s) required for the propagation of feature annotation.</text>
</comment>
<dbReference type="OMA" id="GEKACPE"/>
<dbReference type="InterPro" id="IPR014716">
    <property type="entry name" value="Fibrinogen_a/b/g_C_1"/>
</dbReference>
<dbReference type="SUPFAM" id="SSF57196">
    <property type="entry name" value="EGF/Laminin"/>
    <property type="match status" value="1"/>
</dbReference>
<dbReference type="SUPFAM" id="SSF56496">
    <property type="entry name" value="Fibrinogen C-terminal domain-like"/>
    <property type="match status" value="1"/>
</dbReference>
<evidence type="ECO:0000259" key="13">
    <source>
        <dbReference type="PROSITE" id="PS50853"/>
    </source>
</evidence>
<dbReference type="InParanoid" id="H3AZP9"/>
<reference evidence="16" key="1">
    <citation type="submission" date="2011-08" db="EMBL/GenBank/DDBJ databases">
        <title>The draft genome of Latimeria chalumnae.</title>
        <authorList>
            <person name="Di Palma F."/>
            <person name="Alfoldi J."/>
            <person name="Johnson J."/>
            <person name="Berlin A."/>
            <person name="Gnerre S."/>
            <person name="Jaffe D."/>
            <person name="MacCallum I."/>
            <person name="Young S."/>
            <person name="Walker B.J."/>
            <person name="Lander E."/>
            <person name="Lindblad-Toh K."/>
        </authorList>
    </citation>
    <scope>NUCLEOTIDE SEQUENCE [LARGE SCALE GENOMIC DNA]</scope>
    <source>
        <strain evidence="16">Wild caught</strain>
    </source>
</reference>
<evidence type="ECO:0000256" key="10">
    <source>
        <dbReference type="SAM" id="MobiDB-lite"/>
    </source>
</evidence>
<dbReference type="SUPFAM" id="SSF49265">
    <property type="entry name" value="Fibronectin type III"/>
    <property type="match status" value="6"/>
</dbReference>
<dbReference type="InterPro" id="IPR000742">
    <property type="entry name" value="EGF"/>
</dbReference>
<dbReference type="SMART" id="SM00060">
    <property type="entry name" value="FN3"/>
    <property type="match status" value="8"/>
</dbReference>
<dbReference type="EMBL" id="AFYH01118164">
    <property type="status" value="NOT_ANNOTATED_CDS"/>
    <property type="molecule type" value="Genomic_DNA"/>
</dbReference>
<feature type="domain" description="Fibronectin type-III" evidence="13">
    <location>
        <begin position="1077"/>
        <end position="1164"/>
    </location>
</feature>
<keyword evidence="5 11" id="KW-0732">Signal</keyword>
<dbReference type="GO" id="GO:0030155">
    <property type="term" value="P:regulation of cell adhesion"/>
    <property type="evidence" value="ECO:0007669"/>
    <property type="project" value="TreeGrafter"/>
</dbReference>
<evidence type="ECO:0000256" key="1">
    <source>
        <dbReference type="ARBA" id="ARBA00004498"/>
    </source>
</evidence>
<dbReference type="FunFam" id="2.60.40.10:FF:000099">
    <property type="entry name" value="Fibronectin 1"/>
    <property type="match status" value="2"/>
</dbReference>
<evidence type="ECO:0000313" key="16">
    <source>
        <dbReference type="Proteomes" id="UP000008672"/>
    </source>
</evidence>
<dbReference type="EMBL" id="AFYH01118166">
    <property type="status" value="NOT_ANNOTATED_CDS"/>
    <property type="molecule type" value="Genomic_DNA"/>
</dbReference>
<dbReference type="EMBL" id="AFYH01118163">
    <property type="status" value="NOT_ANNOTATED_CDS"/>
    <property type="molecule type" value="Genomic_DNA"/>
</dbReference>
<feature type="disulfide bond" evidence="9">
    <location>
        <begin position="379"/>
        <end position="389"/>
    </location>
</feature>
<comment type="subcellular location">
    <subcellularLocation>
        <location evidence="1">Secreted</location>
        <location evidence="1">Extracellular space</location>
        <location evidence="1">Extracellular matrix</location>
    </subcellularLocation>
</comment>
<keyword evidence="16" id="KW-1185">Reference proteome</keyword>
<feature type="disulfide bond" evidence="9">
    <location>
        <begin position="441"/>
        <end position="451"/>
    </location>
</feature>
<evidence type="ECO:0000256" key="7">
    <source>
        <dbReference type="ARBA" id="ARBA00023157"/>
    </source>
</evidence>
<dbReference type="eggNOG" id="KOG2579">
    <property type="taxonomic scope" value="Eukaryota"/>
</dbReference>
<feature type="region of interest" description="Disordered" evidence="10">
    <location>
        <begin position="1018"/>
        <end position="1080"/>
    </location>
</feature>
<dbReference type="EMBL" id="AFYH01118167">
    <property type="status" value="NOT_ANNOTATED_CDS"/>
    <property type="molecule type" value="Genomic_DNA"/>
</dbReference>
<feature type="domain" description="EGF-like" evidence="12">
    <location>
        <begin position="313"/>
        <end position="344"/>
    </location>
</feature>
<evidence type="ECO:0000256" key="5">
    <source>
        <dbReference type="ARBA" id="ARBA00022729"/>
    </source>
</evidence>
<reference evidence="15" key="3">
    <citation type="submission" date="2025-09" db="UniProtKB">
        <authorList>
            <consortium name="Ensembl"/>
        </authorList>
    </citation>
    <scope>IDENTIFICATION</scope>
</reference>
<dbReference type="PROSITE" id="PS00022">
    <property type="entry name" value="EGF_1"/>
    <property type="match status" value="6"/>
</dbReference>
<dbReference type="Pfam" id="PF00147">
    <property type="entry name" value="Fibrinogen_C"/>
    <property type="match status" value="2"/>
</dbReference>
<feature type="region of interest" description="Disordered" evidence="10">
    <location>
        <begin position="1512"/>
        <end position="1537"/>
    </location>
</feature>
<feature type="signal peptide" evidence="11">
    <location>
        <begin position="1"/>
        <end position="23"/>
    </location>
</feature>
<comment type="similarity">
    <text evidence="2">Belongs to the tenascin family.</text>
</comment>
<feature type="compositionally biased region" description="Polar residues" evidence="10">
    <location>
        <begin position="1029"/>
        <end position="1041"/>
    </location>
</feature>
<feature type="disulfide bond" evidence="9">
    <location>
        <begin position="334"/>
        <end position="343"/>
    </location>
</feature>
<feature type="domain" description="Fibronectin type-III" evidence="13">
    <location>
        <begin position="1531"/>
        <end position="1621"/>
    </location>
</feature>
<dbReference type="GO" id="GO:0005615">
    <property type="term" value="C:extracellular space"/>
    <property type="evidence" value="ECO:0007669"/>
    <property type="project" value="TreeGrafter"/>
</dbReference>
<feature type="disulfide bond" evidence="9">
    <location>
        <begin position="613"/>
        <end position="622"/>
    </location>
</feature>
<dbReference type="InterPro" id="IPR050991">
    <property type="entry name" value="ECM_Regulatory_Proteins"/>
</dbReference>
<dbReference type="PROSITE" id="PS51406">
    <property type="entry name" value="FIBRINOGEN_C_2"/>
    <property type="match status" value="1"/>
</dbReference>
<feature type="compositionally biased region" description="Polar residues" evidence="10">
    <location>
        <begin position="1514"/>
        <end position="1529"/>
    </location>
</feature>
<dbReference type="EMBL" id="AFYH01118161">
    <property type="status" value="NOT_ANNOTATED_CDS"/>
    <property type="molecule type" value="Genomic_DNA"/>
</dbReference>
<dbReference type="Ensembl" id="ENSLACT00000015226.1">
    <property type="protein sequence ID" value="ENSLACP00000015120.1"/>
    <property type="gene ID" value="ENSLACG00000013308.1"/>
</dbReference>
<protein>
    <submittedName>
        <fullName evidence="15">Tenascin XB</fullName>
    </submittedName>
</protein>
<dbReference type="PROSITE" id="PS50853">
    <property type="entry name" value="FN3"/>
    <property type="match status" value="8"/>
</dbReference>
<name>H3AZP9_LATCH</name>
<organism evidence="15 16">
    <name type="scientific">Latimeria chalumnae</name>
    <name type="common">Coelacanth</name>
    <dbReference type="NCBI Taxonomy" id="7897"/>
    <lineage>
        <taxon>Eukaryota</taxon>
        <taxon>Metazoa</taxon>
        <taxon>Chordata</taxon>
        <taxon>Craniata</taxon>
        <taxon>Vertebrata</taxon>
        <taxon>Euteleostomi</taxon>
        <taxon>Coelacanthiformes</taxon>
        <taxon>Coelacanthidae</taxon>
        <taxon>Latimeria</taxon>
    </lineage>
</organism>
<feature type="domain" description="EGF-like" evidence="12">
    <location>
        <begin position="499"/>
        <end position="530"/>
    </location>
</feature>
<evidence type="ECO:0000259" key="12">
    <source>
        <dbReference type="PROSITE" id="PS50026"/>
    </source>
</evidence>
<feature type="domain" description="EGF-like" evidence="12">
    <location>
        <begin position="375"/>
        <end position="406"/>
    </location>
</feature>
<dbReference type="EMBL" id="AFYH01118159">
    <property type="status" value="NOT_ANNOTATED_CDS"/>
    <property type="molecule type" value="Genomic_DNA"/>
</dbReference>
<dbReference type="Bgee" id="ENSLACG00000013308">
    <property type="expression patterns" value="Expressed in pharyngeal gill and 4 other cell types or tissues"/>
</dbReference>
<keyword evidence="3" id="KW-0272">Extracellular matrix</keyword>
<dbReference type="InterPro" id="IPR020837">
    <property type="entry name" value="Fibrinogen_CS"/>
</dbReference>
<dbReference type="PROSITE" id="PS00514">
    <property type="entry name" value="FIBRINOGEN_C_1"/>
    <property type="match status" value="1"/>
</dbReference>
<feature type="domain" description="Fibronectin type-III" evidence="13">
    <location>
        <begin position="715"/>
        <end position="805"/>
    </location>
</feature>
<feature type="chain" id="PRO_5003579668" evidence="11">
    <location>
        <begin position="24"/>
        <end position="1830"/>
    </location>
</feature>
<dbReference type="STRING" id="7897.ENSLACP00000015120"/>
<dbReference type="SMART" id="SM00186">
    <property type="entry name" value="FBG"/>
    <property type="match status" value="1"/>
</dbReference>
<dbReference type="InterPro" id="IPR013783">
    <property type="entry name" value="Ig-like_fold"/>
</dbReference>
<dbReference type="PANTHER" id="PTHR46708:SF3">
    <property type="entry name" value="TENASCIN-X"/>
    <property type="match status" value="1"/>
</dbReference>
<keyword evidence="4 9" id="KW-0245">EGF-like domain</keyword>
<dbReference type="CDD" id="cd00063">
    <property type="entry name" value="FN3"/>
    <property type="match status" value="8"/>
</dbReference>
<dbReference type="Gene3D" id="2.10.25.10">
    <property type="entry name" value="Laminin"/>
    <property type="match status" value="14"/>
</dbReference>
<evidence type="ECO:0000256" key="2">
    <source>
        <dbReference type="ARBA" id="ARBA00008673"/>
    </source>
</evidence>
<dbReference type="InterPro" id="IPR002181">
    <property type="entry name" value="Fibrinogen_a/b/g_C_dom"/>
</dbReference>
<dbReference type="SMART" id="SM00181">
    <property type="entry name" value="EGF"/>
    <property type="match status" value="14"/>
</dbReference>
<dbReference type="HOGENOM" id="CLU_001162_1_1_1"/>
<dbReference type="Proteomes" id="UP000008672">
    <property type="component" value="Unassembled WGS sequence"/>
</dbReference>
<feature type="domain" description="Fibrinogen C-terminal" evidence="14">
    <location>
        <begin position="1617"/>
        <end position="1823"/>
    </location>
</feature>
<dbReference type="Pfam" id="PF25024">
    <property type="entry name" value="EGF_TEN"/>
    <property type="match status" value="2"/>
</dbReference>
<dbReference type="EMBL" id="AFYH01118158">
    <property type="status" value="NOT_ANNOTATED_CDS"/>
    <property type="molecule type" value="Genomic_DNA"/>
</dbReference>
<dbReference type="CDD" id="cd00054">
    <property type="entry name" value="EGF_CA"/>
    <property type="match status" value="9"/>
</dbReference>
<dbReference type="GO" id="GO:0031175">
    <property type="term" value="P:neuron projection development"/>
    <property type="evidence" value="ECO:0007669"/>
    <property type="project" value="TreeGrafter"/>
</dbReference>
<evidence type="ECO:0000256" key="9">
    <source>
        <dbReference type="PROSITE-ProRule" id="PRU00076"/>
    </source>
</evidence>
<keyword evidence="3" id="KW-0964">Secreted</keyword>
<dbReference type="Gene3D" id="3.90.215.10">
    <property type="entry name" value="Gamma Fibrinogen, chain A, domain 1"/>
    <property type="match status" value="2"/>
</dbReference>
<proteinExistence type="inferred from homology"/>
<feature type="disulfide bond" evidence="9">
    <location>
        <begin position="596"/>
        <end position="606"/>
    </location>
</feature>
<dbReference type="GeneTree" id="ENSGT00940000155188"/>
<dbReference type="InterPro" id="IPR003961">
    <property type="entry name" value="FN3_dom"/>
</dbReference>
<dbReference type="NCBIfam" id="NF040941">
    <property type="entry name" value="GGGWT_bact"/>
    <property type="match status" value="1"/>
</dbReference>
<dbReference type="EMBL" id="AFYH01118165">
    <property type="status" value="NOT_ANNOTATED_CDS"/>
    <property type="molecule type" value="Genomic_DNA"/>
</dbReference>
<dbReference type="CDD" id="cd00087">
    <property type="entry name" value="FReD"/>
    <property type="match status" value="1"/>
</dbReference>
<dbReference type="Gene3D" id="2.60.40.10">
    <property type="entry name" value="Immunoglobulins"/>
    <property type="match status" value="8"/>
</dbReference>
<feature type="domain" description="Fibronectin type-III" evidence="13">
    <location>
        <begin position="1167"/>
        <end position="1258"/>
    </location>
</feature>
<evidence type="ECO:0000256" key="6">
    <source>
        <dbReference type="ARBA" id="ARBA00022737"/>
    </source>
</evidence>
<evidence type="ECO:0000256" key="11">
    <source>
        <dbReference type="SAM" id="SignalP"/>
    </source>
</evidence>
<feature type="disulfide bond" evidence="9">
    <location>
        <begin position="520"/>
        <end position="529"/>
    </location>
</feature>
<keyword evidence="6" id="KW-0677">Repeat</keyword>
<dbReference type="EMBL" id="AFYH01118160">
    <property type="status" value="NOT_ANNOTATED_CDS"/>
    <property type="molecule type" value="Genomic_DNA"/>
</dbReference>
<accession>H3AZP9</accession>
<feature type="domain" description="EGF-like" evidence="12">
    <location>
        <begin position="437"/>
        <end position="468"/>
    </location>
</feature>
<reference evidence="15" key="2">
    <citation type="submission" date="2025-08" db="UniProtKB">
        <authorList>
            <consortium name="Ensembl"/>
        </authorList>
    </citation>
    <scope>IDENTIFICATION</scope>
</reference>
<feature type="disulfide bond" evidence="9">
    <location>
        <begin position="317"/>
        <end position="327"/>
    </location>
</feature>
<dbReference type="InterPro" id="IPR036116">
    <property type="entry name" value="FN3_sf"/>
</dbReference>
<dbReference type="FunFam" id="2.10.25.10:FF:000001">
    <property type="entry name" value="Tenascin C"/>
    <property type="match status" value="13"/>
</dbReference>
<dbReference type="eggNOG" id="KOG1225">
    <property type="taxonomic scope" value="Eukaryota"/>
</dbReference>
<evidence type="ECO:0000313" key="15">
    <source>
        <dbReference type="Ensembl" id="ENSLACP00000015120.1"/>
    </source>
</evidence>
<dbReference type="InterPro" id="IPR036056">
    <property type="entry name" value="Fibrinogen-like_C"/>
</dbReference>
<feature type="domain" description="Fibronectin type-III" evidence="13">
    <location>
        <begin position="1351"/>
        <end position="1440"/>
    </location>
</feature>
<dbReference type="Pfam" id="PF23106">
    <property type="entry name" value="EGF_Teneurin"/>
    <property type="match status" value="3"/>
</dbReference>
<sequence length="1830" mass="199918">PAMRTLFGPLLFLAATVLELTGGEVVTRTFRHRREKGGPLTVFDHVYSIRMPHCQGCLAEVSAPTLEVFEARDEPLPSSSPRQLRYEHTVEGGEEVVFTHRINIPPKACDCIGGLDVQQLLDRLEALEEQVSSLQDQCRTRGCCSRNALSGLGLIDVRVQCSGHGKFDPSKCVCVCDKGWTGPMCSNASCPSACSHRGQCVDGRCVCAAGFTGVDCSRPHCPEDCSDQGRCVEGKCVCFEGYTGPACEHPACPQNCQNCNDHGQCVTGKCICNPGFGGLDCGTKLCPDNCWNQGRCVDGKCICDSGFSGPSCREKECPDNCKNRGRCVDGSCVCDPGFSGPNCGERECPDKCKNRGRCVNGKCVCDPGFSGPNCGEKECPDKCKNHGRCVDGRCICNPGFSGPNCGEKACPENCKNHGRCVDGKCVCDPGFSGPNCGEKECPDKCKNHGRCVDGRCICNPGFSGPNCGEKACPENCKNHGRCVDGKCVCDPGFSGPNCGEKECPDKCRNRGRCVDGKCVCNPGFSGPNCGEKACPENCKGHGRCVEGKCICDPGFHGPICGQRTCPSNCHNRGRCVNGSCVCRRGYTGADCGSQACVNNCHNRGSCVNGRCVCNEGFTGDDCSIGKRFIVSKMYVKMSQTGWYNVLRIKFYLSISIHTVSFYLSISIHTVSIYLSIYLVNKLYVWVCLYIRVNRSGNENTTTLPPSPQKKSEIPAVEGLRPKIITETSVTVEWNRPKNQVDGYNISIIPVNKEEDGAITAHLRGTASSYEQTGLAPGQQYRVTIRAERNRTLGTATTKTFTTVIDSPKNLRAIEVTESTITLRWEKSTSAIDRYVITYISSAGRQMQLELSGDVDTVTLTQLESGLEYTITLAAEKGQGGSGPVEEHLPGGRRVPSVASVPTAATNQNATKVQFKGRRRIIKKKVLKKKPAGVNSKDNTGGAILKGSGNVPKLNRTLLQKVQVYLVNISPVLEGNQTVTNISQELINYLVNRSSPIAGSQVLDPHMLADHGRSAGSFSANIETWPPPKNSFTPLSSSVQPSKKQEHSPGPGQQRHRQPGTFPKGSKPPNDLPPNGAKLKKTRVVNTTADTILLSLEGLKGPYDSITVQYKSVSNLNFAHEMTLPGDSSVANVTGLAPSTSYKIYIYGVSKGRPLERVTLTASTGIFPLLYMIILADVTPRSVRVAWAVGHGNFSYFFLLHQDPAANVSREVRLPGRLRTFRIVGLEPATKYEIELRGEAEGRRSPAVATKVTTASLPKDAGKRLGGLSVTDITANSLRLSWAVPEGDFDSFVIQHRDSEDQMKKQRVTGDSRTALISGLSPSTKYTFYLFGVMGNKRSKPVSIKASTGLEPARDLTFTNVTDTSFTVNWILPLARVDRFKITYELSEGGEPQSISVDEGKTRLRITSLSPGLEYKVSVISVRGFKESEPLAGAITTAPDTPTDLRVVNVTESTALLLWRPALAAVDNYVITYGTRDGELVPEVRRMTPGNVAELLLSGLNVDTKYIVKLHSEKGSQQSVPTSTSFTTAADSPRDLTAGQVTPRSAILSWKPPRALPTSYVLTYETPVGETKEVTLDPSVTQHKLMGLTPSVRYNARLHAIRGNVRMSPLVTAFTTVRVRYPFPQDCSEELMNGRTESGVMMIFPGGDREQPVQIFCDMETDGGGWIVFQRRMNGKTNFWRKWWDYAVGFGNLTEEFWLGKTLSRHEDTAGKKSGPFFFFLNFPYGVTQPSFKVVEQEVKTSCAGDSLHYHDGSIFSTKDRDPSKHIAPCALSYKGAWWYKNCHFANLNGLYGSTKDHQGINWYDWKGFEFSIPFTEMKMRPFDFEPFRRA</sequence>
<dbReference type="PANTHER" id="PTHR46708">
    <property type="entry name" value="TENASCIN"/>
    <property type="match status" value="1"/>
</dbReference>
<dbReference type="Pfam" id="PF00041">
    <property type="entry name" value="fn3"/>
    <property type="match status" value="7"/>
</dbReference>
<keyword evidence="7 9" id="KW-1015">Disulfide bond</keyword>
<evidence type="ECO:0000256" key="3">
    <source>
        <dbReference type="ARBA" id="ARBA00022530"/>
    </source>
</evidence>
<feature type="domain" description="EGF-like" evidence="12">
    <location>
        <begin position="592"/>
        <end position="623"/>
    </location>
</feature>
<evidence type="ECO:0000259" key="14">
    <source>
        <dbReference type="PROSITE" id="PS51406"/>
    </source>
</evidence>
<feature type="disulfide bond" evidence="9">
    <location>
        <begin position="458"/>
        <end position="467"/>
    </location>
</feature>
<dbReference type="PROSITE" id="PS50026">
    <property type="entry name" value="EGF_3"/>
    <property type="match status" value="5"/>
</dbReference>
<feature type="domain" description="Fibronectin type-III" evidence="13">
    <location>
        <begin position="1263"/>
        <end position="1350"/>
    </location>
</feature>
<feature type="disulfide bond" evidence="9">
    <location>
        <begin position="503"/>
        <end position="513"/>
    </location>
</feature>